<evidence type="ECO:0008006" key="3">
    <source>
        <dbReference type="Google" id="ProtNLM"/>
    </source>
</evidence>
<comment type="caution">
    <text evidence="1">The sequence shown here is derived from an EMBL/GenBank/DDBJ whole genome shotgun (WGS) entry which is preliminary data.</text>
</comment>
<protein>
    <recommendedName>
        <fullName evidence="3">F-box domain-containing protein</fullName>
    </recommendedName>
</protein>
<accession>A0A8H2W9L9</accession>
<sequence length="551" mass="61360">MTSELDAAKNALGIALGEYLDVCQDFQSGNSNTASEAHGPLDIPITILPEHLANEYRRVVLLEKKIQRAKAALKISRNYSSAITPINSLPTEVFTHIFRLVTESEPCRLDPWSPSYGGLPKYPVLLTHVCSHWRRIIVDTPFFWSHIDAIPLAYTDERIQNRVQTFVTRAAHSTLDVHITTPYPTDEQWETVGLSEFLGPLVPRIRALDLEIIIDENVEDYEVEPPARDFCASVLSVCLGPSCVPGTLTQVQLRVDTLVTCHFIEGIEDVRHDDYLSLDVPAHRLEATWQHVTILSLEGLFPFWSSAAYSGLVELRLDGHSYLGGTPILEHQLANILSSSPRLQVLIIALPITPANTPCAPVLLSDLDKLVLQPKATDTLECITRLLIPGLKRLHTTIGGTTWDLDEKGIFTETAKFFSRSNITTLHVVGVKNFPKLIGSVGTIQALALTISTGADVNILLTGEKPPNLQPRRLHILSRSFFNFEIDVLSQLVKMYAPRQLLLRGPYHIARDGVHLTRADEIEQELSTLGYATEVILLELPGFKYEPLLSF</sequence>
<evidence type="ECO:0000313" key="2">
    <source>
        <dbReference type="Proteomes" id="UP000663846"/>
    </source>
</evidence>
<proteinExistence type="predicted"/>
<organism evidence="1 2">
    <name type="scientific">Rhizoctonia solani</name>
    <dbReference type="NCBI Taxonomy" id="456999"/>
    <lineage>
        <taxon>Eukaryota</taxon>
        <taxon>Fungi</taxon>
        <taxon>Dikarya</taxon>
        <taxon>Basidiomycota</taxon>
        <taxon>Agaricomycotina</taxon>
        <taxon>Agaricomycetes</taxon>
        <taxon>Cantharellales</taxon>
        <taxon>Ceratobasidiaceae</taxon>
        <taxon>Rhizoctonia</taxon>
    </lineage>
</organism>
<evidence type="ECO:0000313" key="1">
    <source>
        <dbReference type="EMBL" id="CAE6342055.1"/>
    </source>
</evidence>
<dbReference type="AlphaFoldDB" id="A0A8H2W9L9"/>
<dbReference type="Proteomes" id="UP000663846">
    <property type="component" value="Unassembled WGS sequence"/>
</dbReference>
<gene>
    <name evidence="1" type="ORF">RDB_LOCUS4258</name>
</gene>
<reference evidence="1" key="1">
    <citation type="submission" date="2021-01" db="EMBL/GenBank/DDBJ databases">
        <authorList>
            <person name="Kaushik A."/>
        </authorList>
    </citation>
    <scope>NUCLEOTIDE SEQUENCE</scope>
    <source>
        <strain evidence="1">AG1-1C</strain>
    </source>
</reference>
<name>A0A8H2W9L9_9AGAM</name>
<dbReference type="EMBL" id="CAJMWS010000026">
    <property type="protein sequence ID" value="CAE6342055.1"/>
    <property type="molecule type" value="Genomic_DNA"/>
</dbReference>
<dbReference type="Gene3D" id="1.20.1280.50">
    <property type="match status" value="1"/>
</dbReference>